<organism evidence="2 3">
    <name type="scientific">Deinococcus geothermalis (strain DSM 11300 / CIP 105573 / AG-3a)</name>
    <dbReference type="NCBI Taxonomy" id="319795"/>
    <lineage>
        <taxon>Bacteria</taxon>
        <taxon>Thermotogati</taxon>
        <taxon>Deinococcota</taxon>
        <taxon>Deinococci</taxon>
        <taxon>Deinococcales</taxon>
        <taxon>Deinococcaceae</taxon>
        <taxon>Deinococcus</taxon>
    </lineage>
</organism>
<evidence type="ECO:0000256" key="1">
    <source>
        <dbReference type="SAM" id="SignalP"/>
    </source>
</evidence>
<feature type="chain" id="PRO_5004192016" description="Secreted protein" evidence="1">
    <location>
        <begin position="28"/>
        <end position="166"/>
    </location>
</feature>
<sequence length="166" mass="17411">MLKGGSMKLVAALLPLALLVMPGTATAQGTAEQLYFVFKLATTLPLTVRDTPECDAQQASWKNALTGQPVASSLSFQRTYSFVSSESPATLRRALAGFAQEYAFFPTDLQGVSQATERPNAGATQTFTAPAAAGFNYAVSVYERPATGGSQSVVCVTVLGPHMPGE</sequence>
<evidence type="ECO:0008006" key="4">
    <source>
        <dbReference type="Google" id="ProtNLM"/>
    </source>
</evidence>
<geneLocation type="plasmid" evidence="2 3">
    <name>pDGEO01</name>
</geneLocation>
<keyword evidence="3" id="KW-1185">Reference proteome</keyword>
<evidence type="ECO:0000313" key="3">
    <source>
        <dbReference type="Proteomes" id="UP000002431"/>
    </source>
</evidence>
<accession>Q1J344</accession>
<reference evidence="2" key="1">
    <citation type="submission" date="2006-04" db="EMBL/GenBank/DDBJ databases">
        <title>Complete sequence of plasmid1 pDGEO01 of Deinococcus geothermalis DSM 11300.</title>
        <authorList>
            <consortium name="US DOE Joint Genome Institute"/>
            <person name="Copeland A."/>
            <person name="Lucas S."/>
            <person name="Lapidus A."/>
            <person name="Barry K."/>
            <person name="Detter J.C."/>
            <person name="Glavina del Rio T."/>
            <person name="Hammon N."/>
            <person name="Israni S."/>
            <person name="Dalin E."/>
            <person name="Tice H."/>
            <person name="Pitluck S."/>
            <person name="Brettin T."/>
            <person name="Bruce D."/>
            <person name="Han C."/>
            <person name="Tapia R."/>
            <person name="Saunders E."/>
            <person name="Gilna P."/>
            <person name="Schmutz J."/>
            <person name="Larimer F."/>
            <person name="Land M."/>
            <person name="Hauser L."/>
            <person name="Kyrpides N."/>
            <person name="Kim E."/>
            <person name="Daly M.J."/>
            <person name="Fredrickson J.K."/>
            <person name="Makarova K.S."/>
            <person name="Gaidamakova E.K."/>
            <person name="Zhai M."/>
            <person name="Richardson P."/>
        </authorList>
    </citation>
    <scope>NUCLEOTIDE SEQUENCE</scope>
    <source>
        <strain evidence="2">DSM 11300</strain>
        <plasmid evidence="2">pDGEO01</plasmid>
    </source>
</reference>
<keyword evidence="2" id="KW-0614">Plasmid</keyword>
<feature type="signal peptide" evidence="1">
    <location>
        <begin position="1"/>
        <end position="27"/>
    </location>
</feature>
<dbReference type="EMBL" id="CP000358">
    <property type="protein sequence ID" value="ABF44090.1"/>
    <property type="molecule type" value="Genomic_DNA"/>
</dbReference>
<keyword evidence="1" id="KW-0732">Signal</keyword>
<evidence type="ECO:0000313" key="2">
    <source>
        <dbReference type="EMBL" id="ABF44090.1"/>
    </source>
</evidence>
<proteinExistence type="predicted"/>
<protein>
    <recommendedName>
        <fullName evidence="4">Secreted protein</fullName>
    </recommendedName>
</protein>
<name>Q1J344_DEIGD</name>
<dbReference type="HOGENOM" id="CLU_1600008_0_0_0"/>
<dbReference type="AlphaFoldDB" id="Q1J344"/>
<dbReference type="KEGG" id="dge:Dgeo_2657"/>
<gene>
    <name evidence="2" type="ordered locus">Dgeo_2657</name>
</gene>
<dbReference type="Proteomes" id="UP000002431">
    <property type="component" value="Plasmid pDGEO01"/>
</dbReference>